<keyword evidence="6" id="KW-1185">Reference proteome</keyword>
<gene>
    <name evidence="5" type="primary">fabG_9</name>
    <name evidence="5" type="ORF">STARVERO_01503</name>
</gene>
<dbReference type="RefSeq" id="WP_159598408.1">
    <property type="nucleotide sequence ID" value="NZ_CACSAS010000001.1"/>
</dbReference>
<dbReference type="AlphaFoldDB" id="A0A5S9NQH0"/>
<keyword evidence="2" id="KW-0521">NADP</keyword>
<dbReference type="FunFam" id="3.40.50.720:FF:000084">
    <property type="entry name" value="Short-chain dehydrogenase reductase"/>
    <property type="match status" value="1"/>
</dbReference>
<dbReference type="CDD" id="cd05233">
    <property type="entry name" value="SDR_c"/>
    <property type="match status" value="1"/>
</dbReference>
<evidence type="ECO:0000256" key="3">
    <source>
        <dbReference type="ARBA" id="ARBA00023002"/>
    </source>
</evidence>
<keyword evidence="3 5" id="KW-0560">Oxidoreductase</keyword>
<dbReference type="GO" id="GO:0004316">
    <property type="term" value="F:3-oxoacyl-[acyl-carrier-protein] reductase (NADPH) activity"/>
    <property type="evidence" value="ECO:0007669"/>
    <property type="project" value="UniProtKB-EC"/>
</dbReference>
<evidence type="ECO:0000256" key="2">
    <source>
        <dbReference type="ARBA" id="ARBA00022857"/>
    </source>
</evidence>
<accession>A0A5S9NQH0</accession>
<dbReference type="PROSITE" id="PS00061">
    <property type="entry name" value="ADH_SHORT"/>
    <property type="match status" value="1"/>
</dbReference>
<dbReference type="Proteomes" id="UP000433050">
    <property type="component" value="Unassembled WGS sequence"/>
</dbReference>
<dbReference type="SUPFAM" id="SSF51735">
    <property type="entry name" value="NAD(P)-binding Rossmann-fold domains"/>
    <property type="match status" value="1"/>
</dbReference>
<dbReference type="EC" id="1.1.1.100" evidence="5"/>
<dbReference type="EMBL" id="CACSAS010000001">
    <property type="protein sequence ID" value="CAA0092711.1"/>
    <property type="molecule type" value="Genomic_DNA"/>
</dbReference>
<dbReference type="Gene3D" id="3.40.50.720">
    <property type="entry name" value="NAD(P)-binding Rossmann-like Domain"/>
    <property type="match status" value="1"/>
</dbReference>
<comment type="similarity">
    <text evidence="1 4">Belongs to the short-chain dehydrogenases/reductases (SDR) family.</text>
</comment>
<reference evidence="5 6" key="1">
    <citation type="submission" date="2019-12" db="EMBL/GenBank/DDBJ databases">
        <authorList>
            <person name="Reyes-Prieto M."/>
        </authorList>
    </citation>
    <scope>NUCLEOTIDE SEQUENCE [LARGE SCALE GENOMIC DNA]</scope>
    <source>
        <strain evidence="5">HF14-78462</strain>
    </source>
</reference>
<evidence type="ECO:0000313" key="5">
    <source>
        <dbReference type="EMBL" id="CAA0092711.1"/>
    </source>
</evidence>
<dbReference type="InterPro" id="IPR036291">
    <property type="entry name" value="NAD(P)-bd_dom_sf"/>
</dbReference>
<dbReference type="Pfam" id="PF00106">
    <property type="entry name" value="adh_short"/>
    <property type="match status" value="1"/>
</dbReference>
<protein>
    <submittedName>
        <fullName evidence="5">3-oxoacyl-[acyl-carrier-protein] reductase FabG</fullName>
        <ecNumber evidence="5">1.1.1.100</ecNumber>
    </submittedName>
</protein>
<proteinExistence type="inferred from homology"/>
<evidence type="ECO:0000256" key="1">
    <source>
        <dbReference type="ARBA" id="ARBA00006484"/>
    </source>
</evidence>
<dbReference type="PANTHER" id="PTHR43618">
    <property type="entry name" value="7-ALPHA-HYDROXYSTEROID DEHYDROGENASE"/>
    <property type="match status" value="1"/>
</dbReference>
<dbReference type="PRINTS" id="PR00081">
    <property type="entry name" value="GDHRDH"/>
</dbReference>
<dbReference type="InterPro" id="IPR020904">
    <property type="entry name" value="Sc_DH/Rdtase_CS"/>
</dbReference>
<dbReference type="PANTHER" id="PTHR43618:SF2">
    <property type="entry name" value="CHAIN DEHYDROGENASE, PUTATIVE (AFU_ORTHOLOGUE AFUA_6G06930)-RELATED"/>
    <property type="match status" value="1"/>
</dbReference>
<name>A0A5S9NQH0_9HYPH</name>
<dbReference type="PRINTS" id="PR00080">
    <property type="entry name" value="SDRFAMILY"/>
</dbReference>
<evidence type="ECO:0000313" key="6">
    <source>
        <dbReference type="Proteomes" id="UP000433050"/>
    </source>
</evidence>
<dbReference type="InterPro" id="IPR002347">
    <property type="entry name" value="SDR_fam"/>
</dbReference>
<dbReference type="InterPro" id="IPR052178">
    <property type="entry name" value="Sec_Metab_Biosynth_SDR"/>
</dbReference>
<sequence length="253" mass="26040">MISYNLTGKTALVTGGGSGIGLEAARIMAESGAKVAINYLPSDSRGEAALAELKKQGLAVIGAPGDVGNADDASRMVLKAIDDLGHLDLLINNAGTPGRNTPVPISDLDQITEELWANLLNVNLMGVFRCAKTAAPALKASKGAIVNTASIAGFGAIASTPAYSASKAGVINLTKNLAHALAPEVRVNAVAPGVVDSSWIMEWSEERHNAVLANTPLKRVCTTKDVAELMIFLGFAGSMITGQTVSIDGGVYI</sequence>
<evidence type="ECO:0000256" key="4">
    <source>
        <dbReference type="RuleBase" id="RU000363"/>
    </source>
</evidence>
<organism evidence="5 6">
    <name type="scientific">Starkeya nomas</name>
    <dbReference type="NCBI Taxonomy" id="2666134"/>
    <lineage>
        <taxon>Bacteria</taxon>
        <taxon>Pseudomonadati</taxon>
        <taxon>Pseudomonadota</taxon>
        <taxon>Alphaproteobacteria</taxon>
        <taxon>Hyphomicrobiales</taxon>
        <taxon>Xanthobacteraceae</taxon>
        <taxon>Starkeya</taxon>
    </lineage>
</organism>